<organism evidence="5 6">
    <name type="scientific">Microctonus aethiopoides</name>
    <dbReference type="NCBI Taxonomy" id="144406"/>
    <lineage>
        <taxon>Eukaryota</taxon>
        <taxon>Metazoa</taxon>
        <taxon>Ecdysozoa</taxon>
        <taxon>Arthropoda</taxon>
        <taxon>Hexapoda</taxon>
        <taxon>Insecta</taxon>
        <taxon>Pterygota</taxon>
        <taxon>Neoptera</taxon>
        <taxon>Endopterygota</taxon>
        <taxon>Hymenoptera</taxon>
        <taxon>Apocrita</taxon>
        <taxon>Ichneumonoidea</taxon>
        <taxon>Braconidae</taxon>
        <taxon>Euphorinae</taxon>
        <taxon>Microctonus</taxon>
    </lineage>
</organism>
<name>A0AA39C3M5_9HYME</name>
<dbReference type="EMBL" id="JAQQBS010001426">
    <property type="protein sequence ID" value="KAK0157242.1"/>
    <property type="molecule type" value="Genomic_DNA"/>
</dbReference>
<feature type="DNA-binding region" description="Homeobox" evidence="2">
    <location>
        <begin position="847"/>
        <end position="914"/>
    </location>
</feature>
<evidence type="ECO:0000256" key="1">
    <source>
        <dbReference type="ARBA" id="ARBA00023172"/>
    </source>
</evidence>
<dbReference type="Gene3D" id="1.10.443.10">
    <property type="entry name" value="Intergrase catalytic core"/>
    <property type="match status" value="1"/>
</dbReference>
<keyword evidence="2" id="KW-0238">DNA-binding</keyword>
<feature type="domain" description="Homeobox" evidence="4">
    <location>
        <begin position="845"/>
        <end position="913"/>
    </location>
</feature>
<dbReference type="AlphaFoldDB" id="A0AA39C3M5"/>
<feature type="region of interest" description="Disordered" evidence="3">
    <location>
        <begin position="164"/>
        <end position="221"/>
    </location>
</feature>
<accession>A0AA39C3M5</accession>
<keyword evidence="2" id="KW-0371">Homeobox</keyword>
<dbReference type="InterPro" id="IPR013762">
    <property type="entry name" value="Integrase-like_cat_sf"/>
</dbReference>
<keyword evidence="6" id="KW-1185">Reference proteome</keyword>
<dbReference type="GO" id="GO:0003677">
    <property type="term" value="F:DNA binding"/>
    <property type="evidence" value="ECO:0007669"/>
    <property type="project" value="UniProtKB-UniRule"/>
</dbReference>
<keyword evidence="2" id="KW-0539">Nucleus</keyword>
<dbReference type="GO" id="GO:0005634">
    <property type="term" value="C:nucleus"/>
    <property type="evidence" value="ECO:0007669"/>
    <property type="project" value="UniProtKB-SubCell"/>
</dbReference>
<feature type="compositionally biased region" description="Polar residues" evidence="3">
    <location>
        <begin position="194"/>
        <end position="212"/>
    </location>
</feature>
<proteinExistence type="predicted"/>
<evidence type="ECO:0000259" key="4">
    <source>
        <dbReference type="PROSITE" id="PS50071"/>
    </source>
</evidence>
<evidence type="ECO:0000313" key="5">
    <source>
        <dbReference type="EMBL" id="KAK0157242.1"/>
    </source>
</evidence>
<dbReference type="InterPro" id="IPR001356">
    <property type="entry name" value="HD"/>
</dbReference>
<dbReference type="GO" id="GO:0006310">
    <property type="term" value="P:DNA recombination"/>
    <property type="evidence" value="ECO:0007669"/>
    <property type="project" value="UniProtKB-KW"/>
</dbReference>
<feature type="compositionally biased region" description="Polar residues" evidence="3">
    <location>
        <begin position="808"/>
        <end position="842"/>
    </location>
</feature>
<keyword evidence="1" id="KW-0233">DNA recombination</keyword>
<comment type="subcellular location">
    <subcellularLocation>
        <location evidence="2">Nucleus</location>
    </subcellularLocation>
</comment>
<dbReference type="Proteomes" id="UP001168990">
    <property type="component" value="Unassembled WGS sequence"/>
</dbReference>
<reference evidence="5" key="2">
    <citation type="submission" date="2023-03" db="EMBL/GenBank/DDBJ databases">
        <authorList>
            <person name="Inwood S.N."/>
            <person name="Skelly J.G."/>
            <person name="Guhlin J."/>
            <person name="Harrop T.W.R."/>
            <person name="Goldson S.G."/>
            <person name="Dearden P.K."/>
        </authorList>
    </citation>
    <scope>NUCLEOTIDE SEQUENCE</scope>
    <source>
        <strain evidence="5">Irish</strain>
        <tissue evidence="5">Whole body</tissue>
    </source>
</reference>
<protein>
    <recommendedName>
        <fullName evidence="4">Homeobox domain-containing protein</fullName>
    </recommendedName>
</protein>
<feature type="compositionally biased region" description="Polar residues" evidence="3">
    <location>
        <begin position="164"/>
        <end position="186"/>
    </location>
</feature>
<dbReference type="PANTHER" id="PTHR33480">
    <property type="entry name" value="SET DOMAIN-CONTAINING PROTEIN-RELATED"/>
    <property type="match status" value="1"/>
</dbReference>
<evidence type="ECO:0000256" key="2">
    <source>
        <dbReference type="PROSITE-ProRule" id="PRU00108"/>
    </source>
</evidence>
<feature type="compositionally biased region" description="Acidic residues" evidence="3">
    <location>
        <begin position="778"/>
        <end position="801"/>
    </location>
</feature>
<dbReference type="PANTHER" id="PTHR33480:SF1">
    <property type="entry name" value="TYR RECOMBINASE DOMAIN-CONTAINING PROTEIN"/>
    <property type="match status" value="1"/>
</dbReference>
<dbReference type="GO" id="GO:0015074">
    <property type="term" value="P:DNA integration"/>
    <property type="evidence" value="ECO:0007669"/>
    <property type="project" value="InterPro"/>
</dbReference>
<dbReference type="SUPFAM" id="SSF56349">
    <property type="entry name" value="DNA breaking-rejoining enzymes"/>
    <property type="match status" value="1"/>
</dbReference>
<dbReference type="PROSITE" id="PS50071">
    <property type="entry name" value="HOMEOBOX_2"/>
    <property type="match status" value="1"/>
</dbReference>
<evidence type="ECO:0000256" key="3">
    <source>
        <dbReference type="SAM" id="MobiDB-lite"/>
    </source>
</evidence>
<sequence length="922" mass="106240">MFALVRFDNCAHYVLPSKRVKIIQGKNCVAKHRNGAKYNGYVMEYSDSKEDLMKMQKKLSKQKDVINDGDSTFNTMTEHDNFLQNKVGFSTPINSSTASMSDLEISNISSKNQSIVPSTILESSDPPSGYTEQFNSLESNWPGTSDEHNSHNIQLPATYELSQSLSQISSGAQSNLENTTNNSHTDNIIECTEDNSNSTQSKNVNETSNMSENVDDPNYDPSESIQNVTIENTAVFEKSSIKENSLLFDNGNPVDVRELTVPESHAQKSSKRYMCPFCKTLQTKFQRHLVNKHENEKDVKEFMAYKPSHPNRRSIIAKLRKEGNFLHNTKPEFNTGILIVTRQRQKKSKNTVEDYVCCNGWRRLSGYIHMCACTILRRNIFPVLRDDDVSRCIRYDELIIQFGNKLCDKYTLNHQHDMIRAQLRLLGRFKIEIMKQNKQIHEFKDVFKPQNFDDAINTLRKIANWDDKIMWFRTPAVAQNLIGLMKKCARKLRTECIKIQDYEKKKSVEDFLLLWEEEVPTLISKKALEDQVTQKRQKKVVLPSKQDIKLLYDYLKKECCTCLEILGEEFNKDAWMLLTQCTLIFIQIFNRQRAGEIERLTLTNYENKEELDENIDPDLYKQFSNSTKEFAKQFVRLVLRGKLGRTVSVLLNPFVVECIETIIKFRKQAGVKSDNEYIFSDPHANKLSKKYLRACPLMRRFANECGALIPSALRGTTLRKHIATYTSMLNIEEHQVDRLANFMGHHKDIHKNIYRVPVSVAEITDVSRLLMAAVGDDQKDDDEGCSDDNENSDSSNDEDEPTIPSRIARNNTIMDASNESCEGSGNISTTQFEESSTSYEHQNASHKKRKRSMWSAAEKNAIMKYFGNLGDLEKLPSLKKCKEVIAKNDVLKERTPAQLKTWIDNQRRAKIRQNRYKKSKQI</sequence>
<gene>
    <name evidence="5" type="ORF">PV328_011703</name>
</gene>
<reference evidence="5" key="1">
    <citation type="journal article" date="2023" name="bioRxiv">
        <title>Scaffold-level genome assemblies of two parasitoid biocontrol wasps reveal the parthenogenesis mechanism and an associated novel virus.</title>
        <authorList>
            <person name="Inwood S."/>
            <person name="Skelly J."/>
            <person name="Guhlin J."/>
            <person name="Harrop T."/>
            <person name="Goldson S."/>
            <person name="Dearden P."/>
        </authorList>
    </citation>
    <scope>NUCLEOTIDE SEQUENCE</scope>
    <source>
        <strain evidence="5">Irish</strain>
        <tissue evidence="5">Whole body</tissue>
    </source>
</reference>
<comment type="caution">
    <text evidence="5">The sequence shown here is derived from an EMBL/GenBank/DDBJ whole genome shotgun (WGS) entry which is preliminary data.</text>
</comment>
<feature type="region of interest" description="Disordered" evidence="3">
    <location>
        <begin position="777"/>
        <end position="851"/>
    </location>
</feature>
<evidence type="ECO:0000313" key="6">
    <source>
        <dbReference type="Proteomes" id="UP001168990"/>
    </source>
</evidence>
<dbReference type="InterPro" id="IPR011010">
    <property type="entry name" value="DNA_brk_join_enz"/>
</dbReference>